<dbReference type="InterPro" id="IPR002734">
    <property type="entry name" value="RibDG_C"/>
</dbReference>
<dbReference type="PANTHER" id="PTHR38011:SF11">
    <property type="entry name" value="2,5-DIAMINO-6-RIBOSYLAMINO-4(3H)-PYRIMIDINONE 5'-PHOSPHATE REDUCTASE"/>
    <property type="match status" value="1"/>
</dbReference>
<evidence type="ECO:0000313" key="3">
    <source>
        <dbReference type="Proteomes" id="UP000468735"/>
    </source>
</evidence>
<sequence length="187" mass="20639">MGKIVSNFFISLDGVVESPDQWHFPYFNDEMGAAVGAGMETTTAFLMGRKLYDEWAAYWPEQSDDEPFATFINNQPKYVVSNSLDKATWNNTTIISGDVAAKLRELKEQSEGDIAMSGSATLVRWLLANGLLDELNLLVHPIAVGHGQRLFEDTPTYPLRLVGNKVFQTGVLHSIYAPAETPPAETA</sequence>
<comment type="caution">
    <text evidence="2">The sequence shown here is derived from an EMBL/GenBank/DDBJ whole genome shotgun (WGS) entry which is preliminary data.</text>
</comment>
<name>A0A6H9YK50_9ACTN</name>
<reference evidence="2 3" key="1">
    <citation type="submission" date="2019-09" db="EMBL/GenBank/DDBJ databases">
        <title>Actinomadura physcomitrii sp. nov., a novel actinomycete isolated from moss [Physcomitrium sphaericum (Ludw) Fuernr].</title>
        <authorList>
            <person name="Zhuang X."/>
            <person name="Liu C."/>
        </authorList>
    </citation>
    <scope>NUCLEOTIDE SEQUENCE [LARGE SCALE GENOMIC DNA]</scope>
    <source>
        <strain evidence="2 3">HMC1</strain>
    </source>
</reference>
<dbReference type="GO" id="GO:0008703">
    <property type="term" value="F:5-amino-6-(5-phosphoribosylamino)uracil reductase activity"/>
    <property type="evidence" value="ECO:0007669"/>
    <property type="project" value="InterPro"/>
</dbReference>
<dbReference type="Pfam" id="PF01872">
    <property type="entry name" value="RibD_C"/>
    <property type="match status" value="1"/>
</dbReference>
<dbReference type="GO" id="GO:0009231">
    <property type="term" value="P:riboflavin biosynthetic process"/>
    <property type="evidence" value="ECO:0007669"/>
    <property type="project" value="InterPro"/>
</dbReference>
<organism evidence="2 3">
    <name type="scientific">Actinomadura rudentiformis</name>
    <dbReference type="NCBI Taxonomy" id="359158"/>
    <lineage>
        <taxon>Bacteria</taxon>
        <taxon>Bacillati</taxon>
        <taxon>Actinomycetota</taxon>
        <taxon>Actinomycetes</taxon>
        <taxon>Streptosporangiales</taxon>
        <taxon>Thermomonosporaceae</taxon>
        <taxon>Actinomadura</taxon>
    </lineage>
</organism>
<dbReference type="RefSeq" id="WP_151570840.1">
    <property type="nucleotide sequence ID" value="NZ_WBMT01000035.1"/>
</dbReference>
<protein>
    <submittedName>
        <fullName evidence="2">Dihydrofolate reductase family protein</fullName>
    </submittedName>
</protein>
<dbReference type="EMBL" id="WBMT01000035">
    <property type="protein sequence ID" value="KAB2339467.1"/>
    <property type="molecule type" value="Genomic_DNA"/>
</dbReference>
<dbReference type="AlphaFoldDB" id="A0A6H9YK50"/>
<dbReference type="Proteomes" id="UP000468735">
    <property type="component" value="Unassembled WGS sequence"/>
</dbReference>
<dbReference type="InterPro" id="IPR024072">
    <property type="entry name" value="DHFR-like_dom_sf"/>
</dbReference>
<accession>A0A6H9YK50</accession>
<keyword evidence="3" id="KW-1185">Reference proteome</keyword>
<proteinExistence type="predicted"/>
<dbReference type="Gene3D" id="3.40.430.10">
    <property type="entry name" value="Dihydrofolate Reductase, subunit A"/>
    <property type="match status" value="1"/>
</dbReference>
<feature type="domain" description="Bacterial bifunctional deaminase-reductase C-terminal" evidence="1">
    <location>
        <begin position="3"/>
        <end position="171"/>
    </location>
</feature>
<evidence type="ECO:0000313" key="2">
    <source>
        <dbReference type="EMBL" id="KAB2339467.1"/>
    </source>
</evidence>
<dbReference type="OrthoDB" id="3471694at2"/>
<dbReference type="SUPFAM" id="SSF53597">
    <property type="entry name" value="Dihydrofolate reductase-like"/>
    <property type="match status" value="1"/>
</dbReference>
<dbReference type="InterPro" id="IPR050765">
    <property type="entry name" value="Riboflavin_Biosynth_HTPR"/>
</dbReference>
<gene>
    <name evidence="2" type="ORF">F8566_47820</name>
</gene>
<evidence type="ECO:0000259" key="1">
    <source>
        <dbReference type="Pfam" id="PF01872"/>
    </source>
</evidence>
<dbReference type="PANTHER" id="PTHR38011">
    <property type="entry name" value="DIHYDROFOLATE REDUCTASE FAMILY PROTEIN (AFU_ORTHOLOGUE AFUA_8G06820)"/>
    <property type="match status" value="1"/>
</dbReference>